<evidence type="ECO:0000313" key="3">
    <source>
        <dbReference type="Proteomes" id="UP001221898"/>
    </source>
</evidence>
<feature type="compositionally biased region" description="Basic and acidic residues" evidence="1">
    <location>
        <begin position="96"/>
        <end position="110"/>
    </location>
</feature>
<accession>A0AAD7SLS4</accession>
<comment type="caution">
    <text evidence="2">The sequence shown here is derived from an EMBL/GenBank/DDBJ whole genome shotgun (WGS) entry which is preliminary data.</text>
</comment>
<feature type="region of interest" description="Disordered" evidence="1">
    <location>
        <begin position="92"/>
        <end position="149"/>
    </location>
</feature>
<dbReference type="Proteomes" id="UP001221898">
    <property type="component" value="Unassembled WGS sequence"/>
</dbReference>
<gene>
    <name evidence="2" type="ORF">AAFF_G00328770</name>
</gene>
<keyword evidence="3" id="KW-1185">Reference proteome</keyword>
<evidence type="ECO:0000313" key="2">
    <source>
        <dbReference type="EMBL" id="KAJ8404956.1"/>
    </source>
</evidence>
<dbReference type="EMBL" id="JAINUG010000050">
    <property type="protein sequence ID" value="KAJ8404956.1"/>
    <property type="molecule type" value="Genomic_DNA"/>
</dbReference>
<organism evidence="2 3">
    <name type="scientific">Aldrovandia affinis</name>
    <dbReference type="NCBI Taxonomy" id="143900"/>
    <lineage>
        <taxon>Eukaryota</taxon>
        <taxon>Metazoa</taxon>
        <taxon>Chordata</taxon>
        <taxon>Craniata</taxon>
        <taxon>Vertebrata</taxon>
        <taxon>Euteleostomi</taxon>
        <taxon>Actinopterygii</taxon>
        <taxon>Neopterygii</taxon>
        <taxon>Teleostei</taxon>
        <taxon>Notacanthiformes</taxon>
        <taxon>Halosauridae</taxon>
        <taxon>Aldrovandia</taxon>
    </lineage>
</organism>
<reference evidence="2" key="1">
    <citation type="journal article" date="2023" name="Science">
        <title>Genome structures resolve the early diversification of teleost fishes.</title>
        <authorList>
            <person name="Parey E."/>
            <person name="Louis A."/>
            <person name="Montfort J."/>
            <person name="Bouchez O."/>
            <person name="Roques C."/>
            <person name="Iampietro C."/>
            <person name="Lluch J."/>
            <person name="Castinel A."/>
            <person name="Donnadieu C."/>
            <person name="Desvignes T."/>
            <person name="Floi Bucao C."/>
            <person name="Jouanno E."/>
            <person name="Wen M."/>
            <person name="Mejri S."/>
            <person name="Dirks R."/>
            <person name="Jansen H."/>
            <person name="Henkel C."/>
            <person name="Chen W.J."/>
            <person name="Zahm M."/>
            <person name="Cabau C."/>
            <person name="Klopp C."/>
            <person name="Thompson A.W."/>
            <person name="Robinson-Rechavi M."/>
            <person name="Braasch I."/>
            <person name="Lecointre G."/>
            <person name="Bobe J."/>
            <person name="Postlethwait J.H."/>
            <person name="Berthelot C."/>
            <person name="Roest Crollius H."/>
            <person name="Guiguen Y."/>
        </authorList>
    </citation>
    <scope>NUCLEOTIDE SEQUENCE</scope>
    <source>
        <strain evidence="2">NC1722</strain>
    </source>
</reference>
<name>A0AAD7SLS4_9TELE</name>
<dbReference type="AlphaFoldDB" id="A0AAD7SLS4"/>
<evidence type="ECO:0000256" key="1">
    <source>
        <dbReference type="SAM" id="MobiDB-lite"/>
    </source>
</evidence>
<evidence type="ECO:0008006" key="4">
    <source>
        <dbReference type="Google" id="ProtNLM"/>
    </source>
</evidence>
<proteinExistence type="predicted"/>
<sequence>MVCPFIGRAEALHRDSSVRFSVTLLQPDGPLGPRGLVEATEMCTQECLVLGHSDNCWMPPGLGSYPQPRSPASSFSGQKEWAKEKLLNGHTLGRAWRSDSGRDRCGDRKQLGSAEGQFSTTGHMADIPLASLKPYKEATAMESPKEQQL</sequence>
<protein>
    <recommendedName>
        <fullName evidence="4">Protocadherin-9</fullName>
    </recommendedName>
</protein>